<comment type="caution">
    <text evidence="2">The sequence shown here is derived from an EMBL/GenBank/DDBJ whole genome shotgun (WGS) entry which is preliminary data.</text>
</comment>
<keyword evidence="3" id="KW-1185">Reference proteome</keyword>
<accession>K0RFJ4</accession>
<dbReference type="AlphaFoldDB" id="K0RFJ4"/>
<feature type="domain" description="Transcription termination and cleavage factor C-terminal" evidence="1">
    <location>
        <begin position="1"/>
        <end position="27"/>
    </location>
</feature>
<evidence type="ECO:0000259" key="1">
    <source>
        <dbReference type="Pfam" id="PF14304"/>
    </source>
</evidence>
<organism evidence="2 3">
    <name type="scientific">Thalassiosira oceanica</name>
    <name type="common">Marine diatom</name>
    <dbReference type="NCBI Taxonomy" id="159749"/>
    <lineage>
        <taxon>Eukaryota</taxon>
        <taxon>Sar</taxon>
        <taxon>Stramenopiles</taxon>
        <taxon>Ochrophyta</taxon>
        <taxon>Bacillariophyta</taxon>
        <taxon>Coscinodiscophyceae</taxon>
        <taxon>Thalassiosirophycidae</taxon>
        <taxon>Thalassiosirales</taxon>
        <taxon>Thalassiosiraceae</taxon>
        <taxon>Thalassiosira</taxon>
    </lineage>
</organism>
<name>K0RFJ4_THAOC</name>
<feature type="non-terminal residue" evidence="2">
    <location>
        <position position="142"/>
    </location>
</feature>
<dbReference type="Pfam" id="PF14304">
    <property type="entry name" value="CSTF_C"/>
    <property type="match status" value="1"/>
</dbReference>
<evidence type="ECO:0000313" key="3">
    <source>
        <dbReference type="Proteomes" id="UP000266841"/>
    </source>
</evidence>
<sequence>MALTPAQISSLPPDKQQSIMALRNQITGGGMRYAAVSSSSAVAFGGARCRAREALSLAGWELLLVSGTSLASACSRGYSAVKITLATDKYPEDNSWKLRNRQGNVLWQSPLSGYQPNQTYKGQMCVKNGKYSFAIQDKVGDG</sequence>
<evidence type="ECO:0000313" key="2">
    <source>
        <dbReference type="EMBL" id="EJK52030.1"/>
    </source>
</evidence>
<dbReference type="GO" id="GO:0031124">
    <property type="term" value="P:mRNA 3'-end processing"/>
    <property type="evidence" value="ECO:0007669"/>
    <property type="project" value="InterPro"/>
</dbReference>
<dbReference type="EMBL" id="AGNL01040567">
    <property type="protein sequence ID" value="EJK52030.1"/>
    <property type="molecule type" value="Genomic_DNA"/>
</dbReference>
<gene>
    <name evidence="2" type="ORF">THAOC_28742</name>
</gene>
<dbReference type="Gene3D" id="1.10.20.70">
    <property type="entry name" value="Transcription termination and cleavage factor, C-terminal domain"/>
    <property type="match status" value="1"/>
</dbReference>
<proteinExistence type="predicted"/>
<protein>
    <recommendedName>
        <fullName evidence="1">Transcription termination and cleavage factor C-terminal domain-containing protein</fullName>
    </recommendedName>
</protein>
<dbReference type="InterPro" id="IPR038192">
    <property type="entry name" value="CSTF_C_sf"/>
</dbReference>
<reference evidence="2 3" key="1">
    <citation type="journal article" date="2012" name="Genome Biol.">
        <title>Genome and low-iron response of an oceanic diatom adapted to chronic iron limitation.</title>
        <authorList>
            <person name="Lommer M."/>
            <person name="Specht M."/>
            <person name="Roy A.S."/>
            <person name="Kraemer L."/>
            <person name="Andreson R."/>
            <person name="Gutowska M.A."/>
            <person name="Wolf J."/>
            <person name="Bergner S.V."/>
            <person name="Schilhabel M.B."/>
            <person name="Klostermeier U.C."/>
            <person name="Beiko R.G."/>
            <person name="Rosenstiel P."/>
            <person name="Hippler M."/>
            <person name="Laroche J."/>
        </authorList>
    </citation>
    <scope>NUCLEOTIDE SEQUENCE [LARGE SCALE GENOMIC DNA]</scope>
    <source>
        <strain evidence="2 3">CCMP1005</strain>
    </source>
</reference>
<dbReference type="InterPro" id="IPR026896">
    <property type="entry name" value="CSTF_C"/>
</dbReference>
<dbReference type="Proteomes" id="UP000266841">
    <property type="component" value="Unassembled WGS sequence"/>
</dbReference>